<evidence type="ECO:0000313" key="1">
    <source>
        <dbReference type="EMBL" id="GEU75188.1"/>
    </source>
</evidence>
<accession>A0A6L2MMJ9</accession>
<reference evidence="1" key="1">
    <citation type="journal article" date="2019" name="Sci. Rep.">
        <title>Draft genome of Tanacetum cinerariifolium, the natural source of mosquito coil.</title>
        <authorList>
            <person name="Yamashiro T."/>
            <person name="Shiraishi A."/>
            <person name="Satake H."/>
            <person name="Nakayama K."/>
        </authorList>
    </citation>
    <scope>NUCLEOTIDE SEQUENCE</scope>
</reference>
<name>A0A6L2MMJ9_TANCI</name>
<dbReference type="EMBL" id="BKCJ010007034">
    <property type="protein sequence ID" value="GEU75188.1"/>
    <property type="molecule type" value="Genomic_DNA"/>
</dbReference>
<gene>
    <name evidence="1" type="ORF">Tci_047166</name>
</gene>
<sequence length="136" mass="15016">MSDLRLVLQCMKGEVTYHGQVDSDVILSKRGTHETIRDETEDGLMGDNLKQYEAGDTFQNDPEDTLTSAMMLLARAITRNAKNDGRIARRSFNAHEESDEGGNVQKETGNVQRTLQNSSSGNATIAGQKVTMLRIV</sequence>
<organism evidence="1">
    <name type="scientific">Tanacetum cinerariifolium</name>
    <name type="common">Dalmatian daisy</name>
    <name type="synonym">Chrysanthemum cinerariifolium</name>
    <dbReference type="NCBI Taxonomy" id="118510"/>
    <lineage>
        <taxon>Eukaryota</taxon>
        <taxon>Viridiplantae</taxon>
        <taxon>Streptophyta</taxon>
        <taxon>Embryophyta</taxon>
        <taxon>Tracheophyta</taxon>
        <taxon>Spermatophyta</taxon>
        <taxon>Magnoliopsida</taxon>
        <taxon>eudicotyledons</taxon>
        <taxon>Gunneridae</taxon>
        <taxon>Pentapetalae</taxon>
        <taxon>asterids</taxon>
        <taxon>campanulids</taxon>
        <taxon>Asterales</taxon>
        <taxon>Asteraceae</taxon>
        <taxon>Asteroideae</taxon>
        <taxon>Anthemideae</taxon>
        <taxon>Anthemidinae</taxon>
        <taxon>Tanacetum</taxon>
    </lineage>
</organism>
<comment type="caution">
    <text evidence="1">The sequence shown here is derived from an EMBL/GenBank/DDBJ whole genome shotgun (WGS) entry which is preliminary data.</text>
</comment>
<dbReference type="AlphaFoldDB" id="A0A6L2MMJ9"/>
<proteinExistence type="predicted"/>
<protein>
    <submittedName>
        <fullName evidence="1">Uncharacterized protein</fullName>
    </submittedName>
</protein>